<feature type="transmembrane region" description="Helical" evidence="8">
    <location>
        <begin position="102"/>
        <end position="120"/>
    </location>
</feature>
<dbReference type="AlphaFoldDB" id="A0A1N7P8P1"/>
<comment type="similarity">
    <text evidence="2 8">Belongs to the 4-toluene sulfonate uptake permease (TSUP) (TC 2.A.102) family.</text>
</comment>
<keyword evidence="4 8" id="KW-1003">Cell membrane</keyword>
<evidence type="ECO:0000256" key="7">
    <source>
        <dbReference type="ARBA" id="ARBA00023136"/>
    </source>
</evidence>
<keyword evidence="10" id="KW-1185">Reference proteome</keyword>
<evidence type="ECO:0000256" key="8">
    <source>
        <dbReference type="RuleBase" id="RU363041"/>
    </source>
</evidence>
<proteinExistence type="inferred from homology"/>
<name>A0A1N7P8P1_9BACL</name>
<dbReference type="STRING" id="252246.SAMN05421799_11210"/>
<dbReference type="InterPro" id="IPR002781">
    <property type="entry name" value="TM_pro_TauE-like"/>
</dbReference>
<evidence type="ECO:0000256" key="2">
    <source>
        <dbReference type="ARBA" id="ARBA00009142"/>
    </source>
</evidence>
<feature type="transmembrane region" description="Helical" evidence="8">
    <location>
        <begin position="36"/>
        <end position="55"/>
    </location>
</feature>
<evidence type="ECO:0000256" key="3">
    <source>
        <dbReference type="ARBA" id="ARBA00022448"/>
    </source>
</evidence>
<organism evidence="9 10">
    <name type="scientific">Alicyclobacillus vulcanalis</name>
    <dbReference type="NCBI Taxonomy" id="252246"/>
    <lineage>
        <taxon>Bacteria</taxon>
        <taxon>Bacillati</taxon>
        <taxon>Bacillota</taxon>
        <taxon>Bacilli</taxon>
        <taxon>Bacillales</taxon>
        <taxon>Alicyclobacillaceae</taxon>
        <taxon>Alicyclobacillus</taxon>
    </lineage>
</organism>
<feature type="transmembrane region" description="Helical" evidence="8">
    <location>
        <begin position="233"/>
        <end position="253"/>
    </location>
</feature>
<feature type="transmembrane region" description="Helical" evidence="8">
    <location>
        <begin position="132"/>
        <end position="151"/>
    </location>
</feature>
<evidence type="ECO:0000313" key="9">
    <source>
        <dbReference type="EMBL" id="SIT06943.1"/>
    </source>
</evidence>
<dbReference type="Proteomes" id="UP000186156">
    <property type="component" value="Unassembled WGS sequence"/>
</dbReference>
<evidence type="ECO:0000313" key="10">
    <source>
        <dbReference type="Proteomes" id="UP000186156"/>
    </source>
</evidence>
<evidence type="ECO:0000256" key="6">
    <source>
        <dbReference type="ARBA" id="ARBA00022989"/>
    </source>
</evidence>
<feature type="transmembrane region" description="Helical" evidence="8">
    <location>
        <begin position="76"/>
        <end position="96"/>
    </location>
</feature>
<feature type="transmembrane region" description="Helical" evidence="8">
    <location>
        <begin position="183"/>
        <end position="202"/>
    </location>
</feature>
<evidence type="ECO:0000256" key="5">
    <source>
        <dbReference type="ARBA" id="ARBA00022692"/>
    </source>
</evidence>
<keyword evidence="5 8" id="KW-0812">Transmembrane</keyword>
<gene>
    <name evidence="9" type="ORF">SAMN05421799_11210</name>
</gene>
<dbReference type="PANTHER" id="PTHR30269:SF0">
    <property type="entry name" value="MEMBRANE TRANSPORTER PROTEIN YFCA-RELATED"/>
    <property type="match status" value="1"/>
</dbReference>
<dbReference type="OrthoDB" id="554695at2"/>
<dbReference type="Pfam" id="PF01925">
    <property type="entry name" value="TauE"/>
    <property type="match status" value="1"/>
</dbReference>
<evidence type="ECO:0000256" key="4">
    <source>
        <dbReference type="ARBA" id="ARBA00022475"/>
    </source>
</evidence>
<evidence type="ECO:0000256" key="1">
    <source>
        <dbReference type="ARBA" id="ARBA00004651"/>
    </source>
</evidence>
<keyword evidence="3" id="KW-0813">Transport</keyword>
<dbReference type="EMBL" id="FTOO01000012">
    <property type="protein sequence ID" value="SIT06943.1"/>
    <property type="molecule type" value="Genomic_DNA"/>
</dbReference>
<keyword evidence="6 8" id="KW-1133">Transmembrane helix</keyword>
<protein>
    <recommendedName>
        <fullName evidence="8">Probable membrane transporter protein</fullName>
    </recommendedName>
</protein>
<dbReference type="GO" id="GO:0005886">
    <property type="term" value="C:plasma membrane"/>
    <property type="evidence" value="ECO:0007669"/>
    <property type="project" value="UniProtKB-SubCell"/>
</dbReference>
<dbReference type="InterPro" id="IPR052017">
    <property type="entry name" value="TSUP"/>
</dbReference>
<accession>A0A1N7P8P1</accession>
<dbReference type="RefSeq" id="WP_076348616.1">
    <property type="nucleotide sequence ID" value="NZ_FTOO01000012.1"/>
</dbReference>
<comment type="subcellular location">
    <subcellularLocation>
        <location evidence="1 8">Cell membrane</location>
        <topology evidence="1 8">Multi-pass membrane protein</topology>
    </subcellularLocation>
</comment>
<feature type="transmembrane region" description="Helical" evidence="8">
    <location>
        <begin position="157"/>
        <end position="176"/>
    </location>
</feature>
<sequence length="256" mass="26760">MIHLTWAHLVILAVAGYVAAFIDSTVGGGGLISLPALLFVGLPPSVALGTNKFAGTMSAITSFTSYLLSGKVRLKLVGPLFPLGVLASALGAYIVHQLPSSFLRPFVLVMLLIVAGYTLWKKDLGLIESVRPLTPRTFVLTALLAIGLGFYDGFFGPGTGSFLVMGFLLLGFDFLAASGNARTLNLASNAGALVTFIAVGAVQYEAGLVLGLSMVLGALTGSRFAIRKGARYVRPIFIGVTCLVIAQQVAQLFHIG</sequence>
<reference evidence="10" key="1">
    <citation type="submission" date="2017-01" db="EMBL/GenBank/DDBJ databases">
        <authorList>
            <person name="Varghese N."/>
            <person name="Submissions S."/>
        </authorList>
    </citation>
    <scope>NUCLEOTIDE SEQUENCE [LARGE SCALE GENOMIC DNA]</scope>
    <source>
        <strain evidence="10">DSM 16176</strain>
    </source>
</reference>
<keyword evidence="7 8" id="KW-0472">Membrane</keyword>
<dbReference type="PANTHER" id="PTHR30269">
    <property type="entry name" value="TRANSMEMBRANE PROTEIN YFCA"/>
    <property type="match status" value="1"/>
</dbReference>